<comment type="caution">
    <text evidence="2">The sequence shown here is derived from an EMBL/GenBank/DDBJ whole genome shotgun (WGS) entry which is preliminary data.</text>
</comment>
<dbReference type="InterPro" id="IPR002798">
    <property type="entry name" value="SpoIIM-like"/>
</dbReference>
<dbReference type="PANTHER" id="PTHR35337">
    <property type="entry name" value="SLR1478 PROTEIN"/>
    <property type="match status" value="1"/>
</dbReference>
<dbReference type="Proteomes" id="UP000613512">
    <property type="component" value="Unassembled WGS sequence"/>
</dbReference>
<proteinExistence type="predicted"/>
<dbReference type="AlphaFoldDB" id="A0A916RTT3"/>
<evidence type="ECO:0000313" key="2">
    <source>
        <dbReference type="EMBL" id="GGA69386.1"/>
    </source>
</evidence>
<reference evidence="2" key="2">
    <citation type="submission" date="2020-09" db="EMBL/GenBank/DDBJ databases">
        <authorList>
            <person name="Sun Q."/>
            <person name="Zhou Y."/>
        </authorList>
    </citation>
    <scope>NUCLEOTIDE SEQUENCE</scope>
    <source>
        <strain evidence="2">CGMCC 1.12408</strain>
    </source>
</reference>
<name>A0A916RTT3_9BACI</name>
<keyword evidence="3" id="KW-1185">Reference proteome</keyword>
<dbReference type="Pfam" id="PF01944">
    <property type="entry name" value="SpoIIM"/>
    <property type="match status" value="1"/>
</dbReference>
<protein>
    <submittedName>
        <fullName evidence="2">Membrane protein</fullName>
    </submittedName>
</protein>
<feature type="transmembrane region" description="Helical" evidence="1">
    <location>
        <begin position="13"/>
        <end position="35"/>
    </location>
</feature>
<feature type="transmembrane region" description="Helical" evidence="1">
    <location>
        <begin position="104"/>
        <end position="133"/>
    </location>
</feature>
<dbReference type="EMBL" id="BMEY01000005">
    <property type="protein sequence ID" value="GGA69386.1"/>
    <property type="molecule type" value="Genomic_DNA"/>
</dbReference>
<gene>
    <name evidence="2" type="ORF">GCM10008025_11670</name>
</gene>
<accession>A0A916RTT3</accession>
<reference evidence="2" key="1">
    <citation type="journal article" date="2014" name="Int. J. Syst. Evol. Microbiol.">
        <title>Complete genome sequence of Corynebacterium casei LMG S-19264T (=DSM 44701T), isolated from a smear-ripened cheese.</title>
        <authorList>
            <consortium name="US DOE Joint Genome Institute (JGI-PGF)"/>
            <person name="Walter F."/>
            <person name="Albersmeier A."/>
            <person name="Kalinowski J."/>
            <person name="Ruckert C."/>
        </authorList>
    </citation>
    <scope>NUCLEOTIDE SEQUENCE</scope>
    <source>
        <strain evidence="2">CGMCC 1.12408</strain>
    </source>
</reference>
<keyword evidence="1" id="KW-0812">Transmembrane</keyword>
<keyword evidence="1" id="KW-1133">Transmembrane helix</keyword>
<feature type="transmembrane region" description="Helical" evidence="1">
    <location>
        <begin position="56"/>
        <end position="84"/>
    </location>
</feature>
<evidence type="ECO:0000313" key="3">
    <source>
        <dbReference type="Proteomes" id="UP000613512"/>
    </source>
</evidence>
<organism evidence="2 3">
    <name type="scientific">Ornithinibacillus halotolerans</name>
    <dbReference type="NCBI Taxonomy" id="1274357"/>
    <lineage>
        <taxon>Bacteria</taxon>
        <taxon>Bacillati</taxon>
        <taxon>Bacillota</taxon>
        <taxon>Bacilli</taxon>
        <taxon>Bacillales</taxon>
        <taxon>Bacillaceae</taxon>
        <taxon>Ornithinibacillus</taxon>
    </lineage>
</organism>
<sequence length="193" mass="22761">MLYIRKLFQRHKLLMSINIIYFFIILSSMALTWLIRTEFAIEHNSQMVIRAPWNEIFIQNVSVSFLMIVLGIFSFGIISIFIGVYNLYTFAVTIDHAYNISESYLYTFSIIMTHGIVEIPAIAISLYISTLSLRYLFNYTYRKEMFRIQSVNSFFKIILVITLMLLVGSFIEAYVTPKIVEIVMYSGEWYFDY</sequence>
<dbReference type="PANTHER" id="PTHR35337:SF1">
    <property type="entry name" value="SLR1478 PROTEIN"/>
    <property type="match status" value="1"/>
</dbReference>
<evidence type="ECO:0000256" key="1">
    <source>
        <dbReference type="SAM" id="Phobius"/>
    </source>
</evidence>
<feature type="transmembrane region" description="Helical" evidence="1">
    <location>
        <begin position="154"/>
        <end position="175"/>
    </location>
</feature>
<keyword evidence="1" id="KW-0472">Membrane</keyword>
<dbReference type="RefSeq" id="WP_188383767.1">
    <property type="nucleotide sequence ID" value="NZ_BMEY01000005.1"/>
</dbReference>